<gene>
    <name evidence="1" type="ORF">M153_1970001242</name>
</gene>
<evidence type="ECO:0000313" key="2">
    <source>
        <dbReference type="Proteomes" id="UP000051530"/>
    </source>
</evidence>
<protein>
    <submittedName>
        <fullName evidence="1">Uncharacterized protein</fullName>
    </submittedName>
</protein>
<dbReference type="VEuPathDB" id="MicrosporidiaDB:M153_1970001242"/>
<name>A0A0R0M657_9MICR</name>
<dbReference type="EMBL" id="LGUB01000051">
    <property type="protein sequence ID" value="KRH94609.1"/>
    <property type="molecule type" value="Genomic_DNA"/>
</dbReference>
<proteinExistence type="predicted"/>
<dbReference type="AlphaFoldDB" id="A0A0R0M657"/>
<keyword evidence="2" id="KW-1185">Reference proteome</keyword>
<sequence length="48" mass="5501">MKRNFYSTWSFFKNPCDVGLGTASYLDRYLQSNLLPTRSGNIGQKIIV</sequence>
<reference evidence="1 2" key="1">
    <citation type="submission" date="2015-07" db="EMBL/GenBank/DDBJ databases">
        <title>The genome of Pseudoloma neurophilia, a relevant intracellular parasite of the zebrafish.</title>
        <authorList>
            <person name="Ndikumana S."/>
            <person name="Pelin A."/>
            <person name="Sanders J."/>
            <person name="Corradi N."/>
        </authorList>
    </citation>
    <scope>NUCLEOTIDE SEQUENCE [LARGE SCALE GENOMIC DNA]</scope>
    <source>
        <strain evidence="1 2">MK1</strain>
    </source>
</reference>
<evidence type="ECO:0000313" key="1">
    <source>
        <dbReference type="EMBL" id="KRH94609.1"/>
    </source>
</evidence>
<comment type="caution">
    <text evidence="1">The sequence shown here is derived from an EMBL/GenBank/DDBJ whole genome shotgun (WGS) entry which is preliminary data.</text>
</comment>
<dbReference type="Proteomes" id="UP000051530">
    <property type="component" value="Unassembled WGS sequence"/>
</dbReference>
<accession>A0A0R0M657</accession>
<organism evidence="1 2">
    <name type="scientific">Pseudoloma neurophilia</name>
    <dbReference type="NCBI Taxonomy" id="146866"/>
    <lineage>
        <taxon>Eukaryota</taxon>
        <taxon>Fungi</taxon>
        <taxon>Fungi incertae sedis</taxon>
        <taxon>Microsporidia</taxon>
        <taxon>Pseudoloma</taxon>
    </lineage>
</organism>